<dbReference type="Pfam" id="PF03853">
    <property type="entry name" value="YjeF_N"/>
    <property type="match status" value="1"/>
</dbReference>
<organism evidence="21 22">
    <name type="scientific">Tepidimonas thermarum</name>
    <dbReference type="NCBI Taxonomy" id="335431"/>
    <lineage>
        <taxon>Bacteria</taxon>
        <taxon>Pseudomonadati</taxon>
        <taxon>Pseudomonadota</taxon>
        <taxon>Betaproteobacteria</taxon>
        <taxon>Burkholderiales</taxon>
        <taxon>Tepidimonas</taxon>
    </lineage>
</organism>
<dbReference type="InterPro" id="IPR030677">
    <property type="entry name" value="Nnr"/>
</dbReference>
<comment type="cofactor">
    <cofactor evidence="18">
        <name>K(+)</name>
        <dbReference type="ChEBI" id="CHEBI:29103"/>
    </cofactor>
    <text evidence="18">Binds 1 potassium ion per subunit.</text>
</comment>
<feature type="binding site" evidence="17">
    <location>
        <position position="403"/>
    </location>
    <ligand>
        <name>(6S)-NADPHX</name>
        <dbReference type="ChEBI" id="CHEBI:64076"/>
    </ligand>
</feature>
<comment type="function">
    <text evidence="14 18">Bifunctional enzyme that catalyzes the epimerization of the S- and R-forms of NAD(P)HX and the dehydration of the S-form of NAD(P)HX at the expense of ADP, which is converted to AMP. This allows the repair of both epimers of NAD(P)HX, a damaged form of NAD(P)H that is a result of enzymatic or heat-dependent hydration.</text>
</comment>
<feature type="binding site" evidence="17">
    <location>
        <position position="470"/>
    </location>
    <ligand>
        <name>(6S)-NADPHX</name>
        <dbReference type="ChEBI" id="CHEBI:64076"/>
    </ligand>
</feature>
<protein>
    <recommendedName>
        <fullName evidence="17">ADP-dependent (S)-NAD(P)H-hydrate dehydratase</fullName>
        <ecNumber evidence="17">4.2.1.136</ecNumber>
    </recommendedName>
    <alternativeName>
        <fullName evidence="17">ADP-dependent NAD(P)HX dehydratase</fullName>
    </alternativeName>
</protein>
<dbReference type="EC" id="4.2.1.136" evidence="17"/>
<name>A0A554X911_9BURK</name>
<evidence type="ECO:0000256" key="6">
    <source>
        <dbReference type="ARBA" id="ARBA00022741"/>
    </source>
</evidence>
<evidence type="ECO:0000313" key="21">
    <source>
        <dbReference type="EMBL" id="TSE32321.1"/>
    </source>
</evidence>
<dbReference type="InterPro" id="IPR029056">
    <property type="entry name" value="Ribokinase-like"/>
</dbReference>
<evidence type="ECO:0000256" key="2">
    <source>
        <dbReference type="ARBA" id="ARBA00000909"/>
    </source>
</evidence>
<dbReference type="PIRSF" id="PIRSF017184">
    <property type="entry name" value="Nnr"/>
    <property type="match status" value="1"/>
</dbReference>
<dbReference type="GO" id="GO:0052856">
    <property type="term" value="F:NAD(P)HX epimerase activity"/>
    <property type="evidence" value="ECO:0007669"/>
    <property type="project" value="UniProtKB-EC"/>
</dbReference>
<dbReference type="GO" id="GO:0110051">
    <property type="term" value="P:metabolite repair"/>
    <property type="evidence" value="ECO:0007669"/>
    <property type="project" value="TreeGrafter"/>
</dbReference>
<keyword evidence="11 18" id="KW-0413">Isomerase</keyword>
<comment type="catalytic activity">
    <reaction evidence="15 17 18">
        <text>(6S)-NADHX + ADP = AMP + phosphate + NADH + H(+)</text>
        <dbReference type="Rhea" id="RHEA:32223"/>
        <dbReference type="ChEBI" id="CHEBI:15378"/>
        <dbReference type="ChEBI" id="CHEBI:43474"/>
        <dbReference type="ChEBI" id="CHEBI:57945"/>
        <dbReference type="ChEBI" id="CHEBI:64074"/>
        <dbReference type="ChEBI" id="CHEBI:456215"/>
        <dbReference type="ChEBI" id="CHEBI:456216"/>
        <dbReference type="EC" id="4.2.1.136"/>
    </reaction>
</comment>
<comment type="similarity">
    <text evidence="3 18">In the N-terminal section; belongs to the NnrE/AIBP family.</text>
</comment>
<comment type="caution">
    <text evidence="21">The sequence shown here is derived from an EMBL/GenBank/DDBJ whole genome shotgun (WGS) entry which is preliminary data.</text>
</comment>
<keyword evidence="22" id="KW-1185">Reference proteome</keyword>
<comment type="function">
    <text evidence="17">Catalyzes the dehydration of the S-form of NAD(P)HX at the expense of ADP, which is converted to AMP. Together with NAD(P)HX epimerase, which catalyzes the epimerization of the S- and R-forms, the enzyme allows the repair of both epimers of NAD(P)HX, a damaged form of NAD(P)H that is a result of enzymatic or heat-dependent hydration.</text>
</comment>
<dbReference type="InterPro" id="IPR004443">
    <property type="entry name" value="YjeF_N_dom"/>
</dbReference>
<comment type="cofactor">
    <cofactor evidence="17">
        <name>Mg(2+)</name>
        <dbReference type="ChEBI" id="CHEBI:18420"/>
    </cofactor>
</comment>
<dbReference type="GO" id="GO:0046496">
    <property type="term" value="P:nicotinamide nucleotide metabolic process"/>
    <property type="evidence" value="ECO:0007669"/>
    <property type="project" value="UniProtKB-UniRule"/>
</dbReference>
<evidence type="ECO:0000313" key="22">
    <source>
        <dbReference type="Proteomes" id="UP000318542"/>
    </source>
</evidence>
<feature type="binding site" evidence="17">
    <location>
        <position position="346"/>
    </location>
    <ligand>
        <name>(6S)-NADPHX</name>
        <dbReference type="ChEBI" id="CHEBI:64076"/>
    </ligand>
</feature>
<dbReference type="Pfam" id="PF01256">
    <property type="entry name" value="Carb_kinase"/>
    <property type="match status" value="1"/>
</dbReference>
<evidence type="ECO:0000256" key="5">
    <source>
        <dbReference type="ARBA" id="ARBA00022723"/>
    </source>
</evidence>
<evidence type="ECO:0000256" key="16">
    <source>
        <dbReference type="ARBA" id="ARBA00049209"/>
    </source>
</evidence>
<evidence type="ECO:0000256" key="9">
    <source>
        <dbReference type="ARBA" id="ARBA00022958"/>
    </source>
</evidence>
<comment type="similarity">
    <text evidence="17">Belongs to the NnrD/CARKD family.</text>
</comment>
<keyword evidence="5 18" id="KW-0479">Metal-binding</keyword>
<evidence type="ECO:0000259" key="19">
    <source>
        <dbReference type="PROSITE" id="PS51383"/>
    </source>
</evidence>
<dbReference type="Gene3D" id="3.40.50.10260">
    <property type="entry name" value="YjeF N-terminal domain"/>
    <property type="match status" value="1"/>
</dbReference>
<keyword evidence="6 17" id="KW-0547">Nucleotide-binding</keyword>
<dbReference type="EMBL" id="VJOL01000001">
    <property type="protein sequence ID" value="TSE32321.1"/>
    <property type="molecule type" value="Genomic_DNA"/>
</dbReference>
<evidence type="ECO:0000256" key="8">
    <source>
        <dbReference type="ARBA" id="ARBA00022857"/>
    </source>
</evidence>
<proteinExistence type="inferred from homology"/>
<comment type="catalytic activity">
    <reaction evidence="1 18">
        <text>(6R)-NADHX = (6S)-NADHX</text>
        <dbReference type="Rhea" id="RHEA:32215"/>
        <dbReference type="ChEBI" id="CHEBI:64074"/>
        <dbReference type="ChEBI" id="CHEBI:64075"/>
        <dbReference type="EC" id="5.1.99.6"/>
    </reaction>
</comment>
<gene>
    <name evidence="21" type="primary">nnr</name>
    <name evidence="17" type="synonym">nnrD</name>
    <name evidence="21" type="ORF">Tther_00108</name>
</gene>
<dbReference type="PROSITE" id="PS51383">
    <property type="entry name" value="YJEF_C_3"/>
    <property type="match status" value="1"/>
</dbReference>
<dbReference type="GO" id="GO:0046872">
    <property type="term" value="F:metal ion binding"/>
    <property type="evidence" value="ECO:0007669"/>
    <property type="project" value="UniProtKB-UniRule"/>
</dbReference>
<keyword evidence="7 17" id="KW-0067">ATP-binding</keyword>
<keyword evidence="13" id="KW-0511">Multifunctional enzyme</keyword>
<keyword evidence="12 17" id="KW-0456">Lyase</keyword>
<feature type="domain" description="YjeF N-terminal" evidence="20">
    <location>
        <begin position="27"/>
        <end position="237"/>
    </location>
</feature>
<dbReference type="CDD" id="cd01171">
    <property type="entry name" value="YXKO-related"/>
    <property type="match status" value="1"/>
</dbReference>
<keyword evidence="9 18" id="KW-0630">Potassium</keyword>
<evidence type="ECO:0000256" key="11">
    <source>
        <dbReference type="ARBA" id="ARBA00023235"/>
    </source>
</evidence>
<dbReference type="OrthoDB" id="9806925at2"/>
<accession>A0A554X911</accession>
<evidence type="ECO:0000256" key="7">
    <source>
        <dbReference type="ARBA" id="ARBA00022840"/>
    </source>
</evidence>
<evidence type="ECO:0000256" key="17">
    <source>
        <dbReference type="HAMAP-Rule" id="MF_01965"/>
    </source>
</evidence>
<dbReference type="AlphaFoldDB" id="A0A554X911"/>
<evidence type="ECO:0000256" key="18">
    <source>
        <dbReference type="PIRNR" id="PIRNR017184"/>
    </source>
</evidence>
<evidence type="ECO:0000256" key="10">
    <source>
        <dbReference type="ARBA" id="ARBA00023027"/>
    </source>
</evidence>
<dbReference type="Proteomes" id="UP000318542">
    <property type="component" value="Unassembled WGS sequence"/>
</dbReference>
<dbReference type="RefSeq" id="WP_143899776.1">
    <property type="nucleotide sequence ID" value="NZ_VJOL01000001.1"/>
</dbReference>
<dbReference type="NCBIfam" id="TIGR00196">
    <property type="entry name" value="yjeF_cterm"/>
    <property type="match status" value="1"/>
</dbReference>
<comment type="catalytic activity">
    <reaction evidence="16 17 18">
        <text>(6S)-NADPHX + ADP = AMP + phosphate + NADPH + H(+)</text>
        <dbReference type="Rhea" id="RHEA:32235"/>
        <dbReference type="ChEBI" id="CHEBI:15378"/>
        <dbReference type="ChEBI" id="CHEBI:43474"/>
        <dbReference type="ChEBI" id="CHEBI:57783"/>
        <dbReference type="ChEBI" id="CHEBI:64076"/>
        <dbReference type="ChEBI" id="CHEBI:456215"/>
        <dbReference type="ChEBI" id="CHEBI:456216"/>
        <dbReference type="EC" id="4.2.1.136"/>
    </reaction>
</comment>
<evidence type="ECO:0000256" key="3">
    <source>
        <dbReference type="ARBA" id="ARBA00006001"/>
    </source>
</evidence>
<dbReference type="PANTHER" id="PTHR12592">
    <property type="entry name" value="ATP-DEPENDENT (S)-NAD(P)H-HYDRATE DEHYDRATASE FAMILY MEMBER"/>
    <property type="match status" value="1"/>
</dbReference>
<keyword evidence="10 17" id="KW-0520">NAD</keyword>
<comment type="similarity">
    <text evidence="4 18">In the C-terminal section; belongs to the NnrD/CARKD family.</text>
</comment>
<feature type="binding site" evidence="17">
    <location>
        <position position="469"/>
    </location>
    <ligand>
        <name>AMP</name>
        <dbReference type="ChEBI" id="CHEBI:456215"/>
    </ligand>
</feature>
<feature type="binding site" evidence="17">
    <location>
        <position position="285"/>
    </location>
    <ligand>
        <name>(6S)-NADPHX</name>
        <dbReference type="ChEBI" id="CHEBI:64076"/>
    </ligand>
</feature>
<evidence type="ECO:0000256" key="13">
    <source>
        <dbReference type="ARBA" id="ARBA00023268"/>
    </source>
</evidence>
<dbReference type="PROSITE" id="PS01050">
    <property type="entry name" value="YJEF_C_2"/>
    <property type="match status" value="1"/>
</dbReference>
<dbReference type="SUPFAM" id="SSF64153">
    <property type="entry name" value="YjeF N-terminal domain-like"/>
    <property type="match status" value="1"/>
</dbReference>
<dbReference type="InterPro" id="IPR000631">
    <property type="entry name" value="CARKD"/>
</dbReference>
<dbReference type="PANTHER" id="PTHR12592:SF0">
    <property type="entry name" value="ATP-DEPENDENT (S)-NAD(P)H-HYDRATE DEHYDRATASE"/>
    <property type="match status" value="1"/>
</dbReference>
<evidence type="ECO:0000259" key="20">
    <source>
        <dbReference type="PROSITE" id="PS51385"/>
    </source>
</evidence>
<evidence type="ECO:0000256" key="1">
    <source>
        <dbReference type="ARBA" id="ARBA00000013"/>
    </source>
</evidence>
<dbReference type="GO" id="GO:0052855">
    <property type="term" value="F:ADP-dependent NAD(P)H-hydrate dehydratase activity"/>
    <property type="evidence" value="ECO:0007669"/>
    <property type="project" value="UniProtKB-UniRule"/>
</dbReference>
<evidence type="ECO:0000256" key="14">
    <source>
        <dbReference type="ARBA" id="ARBA00025153"/>
    </source>
</evidence>
<feature type="domain" description="YjeF C-terminal" evidence="19">
    <location>
        <begin position="242"/>
        <end position="525"/>
    </location>
</feature>
<keyword evidence="8 17" id="KW-0521">NADP</keyword>
<feature type="binding site" evidence="17">
    <location>
        <begin position="440"/>
        <end position="444"/>
    </location>
    <ligand>
        <name>AMP</name>
        <dbReference type="ChEBI" id="CHEBI:456215"/>
    </ligand>
</feature>
<reference evidence="21 22" key="1">
    <citation type="submission" date="2019-07" db="EMBL/GenBank/DDBJ databases">
        <title>Tepidimonas thermarum AA-1 draft genome.</title>
        <authorList>
            <person name="Da Costa M.S."/>
            <person name="Froufe H.J.C."/>
            <person name="Egas C."/>
            <person name="Albuquerque L."/>
        </authorList>
    </citation>
    <scope>NUCLEOTIDE SEQUENCE [LARGE SCALE GENOMIC DNA]</scope>
    <source>
        <strain evidence="21 22">AA-1</strain>
    </source>
</reference>
<dbReference type="Gene3D" id="3.40.1190.20">
    <property type="match status" value="1"/>
</dbReference>
<dbReference type="InterPro" id="IPR036652">
    <property type="entry name" value="YjeF_N_dom_sf"/>
</dbReference>
<dbReference type="GO" id="GO:0005524">
    <property type="term" value="F:ATP binding"/>
    <property type="evidence" value="ECO:0007669"/>
    <property type="project" value="UniProtKB-UniRule"/>
</dbReference>
<dbReference type="HAMAP" id="MF_01965">
    <property type="entry name" value="NADHX_dehydratase"/>
    <property type="match status" value="1"/>
</dbReference>
<dbReference type="SUPFAM" id="SSF53613">
    <property type="entry name" value="Ribokinase-like"/>
    <property type="match status" value="1"/>
</dbReference>
<dbReference type="InterPro" id="IPR017953">
    <property type="entry name" value="Carbohydrate_kinase_pred_CS"/>
</dbReference>
<dbReference type="NCBIfam" id="TIGR00197">
    <property type="entry name" value="yjeF_nterm"/>
    <property type="match status" value="1"/>
</dbReference>
<evidence type="ECO:0000256" key="12">
    <source>
        <dbReference type="ARBA" id="ARBA00023239"/>
    </source>
</evidence>
<comment type="catalytic activity">
    <reaction evidence="2 18">
        <text>(6R)-NADPHX = (6S)-NADPHX</text>
        <dbReference type="Rhea" id="RHEA:32227"/>
        <dbReference type="ChEBI" id="CHEBI:64076"/>
        <dbReference type="ChEBI" id="CHEBI:64077"/>
        <dbReference type="EC" id="5.1.99.6"/>
    </reaction>
</comment>
<evidence type="ECO:0000256" key="4">
    <source>
        <dbReference type="ARBA" id="ARBA00009524"/>
    </source>
</evidence>
<dbReference type="PROSITE" id="PS51385">
    <property type="entry name" value="YJEF_N"/>
    <property type="match status" value="1"/>
</dbReference>
<evidence type="ECO:0000256" key="15">
    <source>
        <dbReference type="ARBA" id="ARBA00048238"/>
    </source>
</evidence>
<sequence>MERIVPARTPTAPASARRWPLHGSAATRVIEQWAAGSLAPHTLMQRAGQAVARLARAWRPHARHILVVAGGGNNGGDGWLAAALLQQHVAGLPGARVQVWALGDTSRQPPDARWARAQALAAGVEVIGAPPAEAAQPDVVIDAVFGLGLSRRVQGSAVDAVHWLHTCAAPTLCVDLPSGLDADSGHWWVEAPASPPAPRLTLTLLTLKPGLFTGLGRACAGDAIWFDDLGVSPALAPDAWLTLPGGWPDVPALQRAHASHKGRRGDVLVLGGQLPGATGVGMTGAAILAGRAALRAGAGRVYVGLLDGGAPMPALDTGQPALMLRTAEAALASSLPEHAVVVAGCGGGPAMAALLPALLARAPRLVLDADALNALGPLSSGTALPEAWVQRRKAGWHTVLTPHPLEAARLLGCDSARVQADRLAAARTLAERLGATVALKGSGTVIAAPGTPPLVNLSGDGLLASAGTGDVLAGLIGARLAAADEATLASAAARADAVAQAVAAHGALTASWRGHWPPTATDLLL</sequence>
<comment type="subunit">
    <text evidence="17">Homotetramer.</text>
</comment>